<evidence type="ECO:0000313" key="8">
    <source>
        <dbReference type="EMBL" id="RHD57779.1"/>
    </source>
</evidence>
<feature type="transmembrane region" description="Helical" evidence="7">
    <location>
        <begin position="116"/>
        <end position="133"/>
    </location>
</feature>
<dbReference type="PANTHER" id="PTHR30250">
    <property type="entry name" value="PST FAMILY PREDICTED COLANIC ACID TRANSPORTER"/>
    <property type="match status" value="1"/>
</dbReference>
<feature type="transmembrane region" description="Helical" evidence="7">
    <location>
        <begin position="416"/>
        <end position="437"/>
    </location>
</feature>
<evidence type="ECO:0000256" key="4">
    <source>
        <dbReference type="ARBA" id="ARBA00022692"/>
    </source>
</evidence>
<dbReference type="EMBL" id="QSJG01000004">
    <property type="protein sequence ID" value="RHD57779.1"/>
    <property type="molecule type" value="Genomic_DNA"/>
</dbReference>
<dbReference type="Proteomes" id="UP000284361">
    <property type="component" value="Unassembled WGS sequence"/>
</dbReference>
<feature type="transmembrane region" description="Helical" evidence="7">
    <location>
        <begin position="81"/>
        <end position="104"/>
    </location>
</feature>
<dbReference type="PANTHER" id="PTHR30250:SF10">
    <property type="entry name" value="LIPOPOLYSACCHARIDE BIOSYNTHESIS PROTEIN WZXC"/>
    <property type="match status" value="1"/>
</dbReference>
<feature type="transmembrane region" description="Helical" evidence="7">
    <location>
        <begin position="212"/>
        <end position="234"/>
    </location>
</feature>
<dbReference type="InterPro" id="IPR050833">
    <property type="entry name" value="Poly_Biosynth_Transport"/>
</dbReference>
<dbReference type="Pfam" id="PF13440">
    <property type="entry name" value="Polysacc_synt_3"/>
    <property type="match status" value="1"/>
</dbReference>
<sequence length="485" mass="54703">MGNNIKEKLIKGTLWNTIEKVAIKSASFVIGIILARLLSPEDYGLIGMLMIFISLSSIFIESGFAKALIQKQDRTDIDFSTTFYFNLGVSLLLYLALYITAPYIASFYNFPILSPLLRVLSINIIIASINIVQRAKLMIEMDFKSLAKINFLGTLVGGIGGILMAYKDFGVWALAGQYLISTLTMTILFFKYSHWTPTLHFSFISFKKLFRFGFNLLIAGSITTIFNNIATIAIGKLYKSSQLGYYTRANQFTDMIAWTINDVLGNVTFPILSELQNDRERLISIYKKSLFYTSLITFPIMTLLAILAKPIILLLLTEKWLPCVALLQILCFARMLTPLSAINMNALNAIGRSDLFLKIDLSKLPIDIFFLIVTIPLGIKAIVIGNLISTVICFFINAYYPGKILNYGPIKQLKDFIRVFISIGVMSIFVILIRTHIDNVSLQLLLGSILGITIYIICCKIFNIISFSHFNIFSQYIHKNNRNEI</sequence>
<feature type="transmembrane region" description="Helical" evidence="7">
    <location>
        <begin position="172"/>
        <end position="192"/>
    </location>
</feature>
<evidence type="ECO:0000256" key="1">
    <source>
        <dbReference type="ARBA" id="ARBA00004651"/>
    </source>
</evidence>
<protein>
    <submittedName>
        <fullName evidence="8">Lipopolysaccharide biosynthesis protein</fullName>
    </submittedName>
</protein>
<evidence type="ECO:0000256" key="5">
    <source>
        <dbReference type="ARBA" id="ARBA00022989"/>
    </source>
</evidence>
<keyword evidence="3" id="KW-1003">Cell membrane</keyword>
<name>A0A414G179_9BACT</name>
<reference evidence="8 9" key="1">
    <citation type="submission" date="2018-08" db="EMBL/GenBank/DDBJ databases">
        <title>A genome reference for cultivated species of the human gut microbiota.</title>
        <authorList>
            <person name="Zou Y."/>
            <person name="Xue W."/>
            <person name="Luo G."/>
        </authorList>
    </citation>
    <scope>NUCLEOTIDE SEQUENCE [LARGE SCALE GENOMIC DNA]</scope>
    <source>
        <strain evidence="8 9">AM31-10</strain>
    </source>
</reference>
<dbReference type="AlphaFoldDB" id="A0A414G179"/>
<proteinExistence type="inferred from homology"/>
<evidence type="ECO:0000256" key="7">
    <source>
        <dbReference type="SAM" id="Phobius"/>
    </source>
</evidence>
<feature type="transmembrane region" description="Helical" evidence="7">
    <location>
        <begin position="449"/>
        <end position="473"/>
    </location>
</feature>
<comment type="similarity">
    <text evidence="2">Belongs to the polysaccharide synthase family.</text>
</comment>
<evidence type="ECO:0000256" key="6">
    <source>
        <dbReference type="ARBA" id="ARBA00023136"/>
    </source>
</evidence>
<evidence type="ECO:0000313" key="9">
    <source>
        <dbReference type="Proteomes" id="UP000284361"/>
    </source>
</evidence>
<comment type="caution">
    <text evidence="8">The sequence shown here is derived from an EMBL/GenBank/DDBJ whole genome shotgun (WGS) entry which is preliminary data.</text>
</comment>
<keyword evidence="6 7" id="KW-0472">Membrane</keyword>
<feature type="transmembrane region" description="Helical" evidence="7">
    <location>
        <begin position="320"/>
        <end position="337"/>
    </location>
</feature>
<evidence type="ECO:0000256" key="3">
    <source>
        <dbReference type="ARBA" id="ARBA00022475"/>
    </source>
</evidence>
<comment type="subcellular location">
    <subcellularLocation>
        <location evidence="1">Cell membrane</location>
        <topology evidence="1">Multi-pass membrane protein</topology>
    </subcellularLocation>
</comment>
<dbReference type="GO" id="GO:0005886">
    <property type="term" value="C:plasma membrane"/>
    <property type="evidence" value="ECO:0007669"/>
    <property type="project" value="UniProtKB-SubCell"/>
</dbReference>
<dbReference type="CDD" id="cd13127">
    <property type="entry name" value="MATE_tuaB_like"/>
    <property type="match status" value="1"/>
</dbReference>
<dbReference type="RefSeq" id="WP_118163576.1">
    <property type="nucleotide sequence ID" value="NZ_DBFBRJ010000037.1"/>
</dbReference>
<keyword evidence="4 7" id="KW-0812">Transmembrane</keyword>
<feature type="transmembrane region" description="Helical" evidence="7">
    <location>
        <begin position="145"/>
        <end position="166"/>
    </location>
</feature>
<feature type="transmembrane region" description="Helical" evidence="7">
    <location>
        <begin position="21"/>
        <end position="39"/>
    </location>
</feature>
<feature type="transmembrane region" description="Helical" evidence="7">
    <location>
        <begin position="368"/>
        <end position="396"/>
    </location>
</feature>
<accession>A0A414G179</accession>
<feature type="transmembrane region" description="Helical" evidence="7">
    <location>
        <begin position="289"/>
        <end position="308"/>
    </location>
</feature>
<gene>
    <name evidence="8" type="ORF">DW789_03495</name>
</gene>
<keyword evidence="5 7" id="KW-1133">Transmembrane helix</keyword>
<organism evidence="8 9">
    <name type="scientific">Phocaeicola plebeius</name>
    <dbReference type="NCBI Taxonomy" id="310297"/>
    <lineage>
        <taxon>Bacteria</taxon>
        <taxon>Pseudomonadati</taxon>
        <taxon>Bacteroidota</taxon>
        <taxon>Bacteroidia</taxon>
        <taxon>Bacteroidales</taxon>
        <taxon>Bacteroidaceae</taxon>
        <taxon>Phocaeicola</taxon>
    </lineage>
</organism>
<evidence type="ECO:0000256" key="2">
    <source>
        <dbReference type="ARBA" id="ARBA00007430"/>
    </source>
</evidence>
<feature type="transmembrane region" description="Helical" evidence="7">
    <location>
        <begin position="45"/>
        <end position="69"/>
    </location>
</feature>